<name>Q6AFF0_LEIXX</name>
<dbReference type="KEGG" id="lxx:Lxx10310"/>
<dbReference type="Proteomes" id="UP000001306">
    <property type="component" value="Chromosome"/>
</dbReference>
<organism evidence="1 2">
    <name type="scientific">Leifsonia xyli subsp. xyli (strain CTCB07)</name>
    <dbReference type="NCBI Taxonomy" id="281090"/>
    <lineage>
        <taxon>Bacteria</taxon>
        <taxon>Bacillati</taxon>
        <taxon>Actinomycetota</taxon>
        <taxon>Actinomycetes</taxon>
        <taxon>Micrococcales</taxon>
        <taxon>Microbacteriaceae</taxon>
        <taxon>Leifsonia</taxon>
    </lineage>
</organism>
<dbReference type="EMBL" id="AE016822">
    <property type="protein sequence ID" value="AAT88895.1"/>
    <property type="molecule type" value="Genomic_DNA"/>
</dbReference>
<evidence type="ECO:0000313" key="1">
    <source>
        <dbReference type="EMBL" id="AAT88895.1"/>
    </source>
</evidence>
<keyword evidence="2" id="KW-1185">Reference proteome</keyword>
<accession>Q6AFF0</accession>
<dbReference type="SMR" id="Q6AFF0"/>
<protein>
    <submittedName>
        <fullName evidence="1">Uncharacterized protein</fullName>
    </submittedName>
</protein>
<reference evidence="1 2" key="1">
    <citation type="journal article" date="2004" name="Mol. Plant Microbe Interact.">
        <title>The genome sequence of the Gram-positive sugarcane pathogen Leifsonia xyli subsp. xyli.</title>
        <authorList>
            <person name="Monteiro-Vitorello C.B."/>
            <person name="Camargo L.E.A."/>
            <person name="Van Sluys M.A."/>
            <person name="Kitajima J.P."/>
            <person name="Truffi D."/>
            <person name="do Amaral A.M."/>
            <person name="Harakava R."/>
            <person name="de Oliveira J.C.F."/>
            <person name="Wood D."/>
            <person name="de Oliveira M.C."/>
            <person name="Miyaki C.Y."/>
            <person name="Takita M.A."/>
            <person name="da Silva A.C.R."/>
            <person name="Furlan L.R."/>
            <person name="Carraro D.M."/>
            <person name="Camarotte G."/>
            <person name="Almeida N.F. Jr."/>
            <person name="Carrer H."/>
            <person name="Coutinho L.L."/>
            <person name="El-Dorry H.A."/>
            <person name="Ferro M.I.T."/>
            <person name="Gagliardi P.R."/>
            <person name="Giglioti E."/>
            <person name="Goldman M.H.S."/>
            <person name="Goldman G.H."/>
            <person name="Kimura E.T."/>
            <person name="Ferro E.S."/>
            <person name="Kuramae E.E."/>
            <person name="Lemos E.G.M."/>
            <person name="Lemos M.V.F."/>
            <person name="Mauro S.M.Z."/>
            <person name="Machado M.A."/>
            <person name="Marino C.L."/>
            <person name="Menck C.F."/>
            <person name="Nunes L.R."/>
            <person name="Oliveira R.C."/>
            <person name="Pereira G.G."/>
            <person name="Siqueira W."/>
            <person name="de Souza A.A."/>
            <person name="Tsai S.M."/>
            <person name="Zanca A.S."/>
            <person name="Simpson A.J.G."/>
            <person name="Brumbley S.M."/>
            <person name="Setubal J.C."/>
        </authorList>
    </citation>
    <scope>NUCLEOTIDE SEQUENCE [LARGE SCALE GENOMIC DNA]</scope>
    <source>
        <strain evidence="1 2">CTCB07</strain>
    </source>
</reference>
<gene>
    <name evidence="1" type="ordered locus">Lxx10310</name>
</gene>
<dbReference type="HOGENOM" id="CLU_3404198_0_0_11"/>
<proteinExistence type="predicted"/>
<evidence type="ECO:0000313" key="2">
    <source>
        <dbReference type="Proteomes" id="UP000001306"/>
    </source>
</evidence>
<dbReference type="AlphaFoldDB" id="Q6AFF0"/>
<sequence>MSMAGSASDVARLDPEHGWRFVIDNAFGTA</sequence>